<dbReference type="InterPro" id="IPR035979">
    <property type="entry name" value="RBD_domain_sf"/>
</dbReference>
<dbReference type="InterPro" id="IPR027827">
    <property type="entry name" value="Tex56"/>
</dbReference>
<proteinExistence type="predicted"/>
<gene>
    <name evidence="1" type="ORF">V1264_023117</name>
</gene>
<evidence type="ECO:0000313" key="2">
    <source>
        <dbReference type="Proteomes" id="UP001374579"/>
    </source>
</evidence>
<dbReference type="Gene3D" id="3.30.70.330">
    <property type="match status" value="1"/>
</dbReference>
<comment type="caution">
    <text evidence="1">The sequence shown here is derived from an EMBL/GenBank/DDBJ whole genome shotgun (WGS) entry which is preliminary data.</text>
</comment>
<sequence>MNKRQFKEIETCIILASGSKSTVPAPYIDFWKPKTPEKIVWDKNRTPHRLSMGSITLKKAAKSKLCIRPSQPSHLSAPTVVPKSSRKMFTPSPYPMDLYHTATCGIAASGDDKEEVHFTPLTTLIVKWQQSLHFYSYTLVELKYLFSRFGKVVVLYKVQVNSAVVVYQDLNSARRALNHTNLGYPLSRVTCQWMYPALANPNIFAAVKDHPIQVEGLTTKEREK</sequence>
<organism evidence="1 2">
    <name type="scientific">Littorina saxatilis</name>
    <dbReference type="NCBI Taxonomy" id="31220"/>
    <lineage>
        <taxon>Eukaryota</taxon>
        <taxon>Metazoa</taxon>
        <taxon>Spiralia</taxon>
        <taxon>Lophotrochozoa</taxon>
        <taxon>Mollusca</taxon>
        <taxon>Gastropoda</taxon>
        <taxon>Caenogastropoda</taxon>
        <taxon>Littorinimorpha</taxon>
        <taxon>Littorinoidea</taxon>
        <taxon>Littorinidae</taxon>
        <taxon>Littorina</taxon>
    </lineage>
</organism>
<dbReference type="AlphaFoldDB" id="A0AAN9B7D0"/>
<dbReference type="EMBL" id="JBAMIC010000011">
    <property type="protein sequence ID" value="KAK7100122.1"/>
    <property type="molecule type" value="Genomic_DNA"/>
</dbReference>
<protein>
    <submittedName>
        <fullName evidence="1">Uncharacterized protein</fullName>
    </submittedName>
</protein>
<accession>A0AAN9B7D0</accession>
<dbReference type="Proteomes" id="UP001374579">
    <property type="component" value="Unassembled WGS sequence"/>
</dbReference>
<name>A0AAN9B7D0_9CAEN</name>
<dbReference type="SUPFAM" id="SSF54928">
    <property type="entry name" value="RNA-binding domain, RBD"/>
    <property type="match status" value="1"/>
</dbReference>
<dbReference type="GO" id="GO:0003676">
    <property type="term" value="F:nucleic acid binding"/>
    <property type="evidence" value="ECO:0007669"/>
    <property type="project" value="InterPro"/>
</dbReference>
<reference evidence="1 2" key="1">
    <citation type="submission" date="2024-02" db="EMBL/GenBank/DDBJ databases">
        <title>Chromosome-scale genome assembly of the rough periwinkle Littorina saxatilis.</title>
        <authorList>
            <person name="De Jode A."/>
            <person name="Faria R."/>
            <person name="Formenti G."/>
            <person name="Sims Y."/>
            <person name="Smith T.P."/>
            <person name="Tracey A."/>
            <person name="Wood J.M.D."/>
            <person name="Zagrodzka Z.B."/>
            <person name="Johannesson K."/>
            <person name="Butlin R.K."/>
            <person name="Leder E.H."/>
        </authorList>
    </citation>
    <scope>NUCLEOTIDE SEQUENCE [LARGE SCALE GENOMIC DNA]</scope>
    <source>
        <strain evidence="1">Snail1</strain>
        <tissue evidence="1">Muscle</tissue>
    </source>
</reference>
<dbReference type="Pfam" id="PF15023">
    <property type="entry name" value="DUF4523"/>
    <property type="match status" value="1"/>
</dbReference>
<keyword evidence="2" id="KW-1185">Reference proteome</keyword>
<dbReference type="InterPro" id="IPR012677">
    <property type="entry name" value="Nucleotide-bd_a/b_plait_sf"/>
</dbReference>
<evidence type="ECO:0000313" key="1">
    <source>
        <dbReference type="EMBL" id="KAK7100122.1"/>
    </source>
</evidence>